<dbReference type="Pfam" id="PF08281">
    <property type="entry name" value="Sigma70_r4_2"/>
    <property type="match status" value="1"/>
</dbReference>
<evidence type="ECO:0000313" key="7">
    <source>
        <dbReference type="EMBL" id="GLR16092.1"/>
    </source>
</evidence>
<name>A0AA37WDI4_9BACT</name>
<dbReference type="InterPro" id="IPR036388">
    <property type="entry name" value="WH-like_DNA-bd_sf"/>
</dbReference>
<evidence type="ECO:0000259" key="5">
    <source>
        <dbReference type="Pfam" id="PF04542"/>
    </source>
</evidence>
<dbReference type="SUPFAM" id="SSF88946">
    <property type="entry name" value="Sigma2 domain of RNA polymerase sigma factors"/>
    <property type="match status" value="1"/>
</dbReference>
<dbReference type="Gene3D" id="1.10.10.10">
    <property type="entry name" value="Winged helix-like DNA-binding domain superfamily/Winged helix DNA-binding domain"/>
    <property type="match status" value="1"/>
</dbReference>
<evidence type="ECO:0000256" key="1">
    <source>
        <dbReference type="ARBA" id="ARBA00010641"/>
    </source>
</evidence>
<dbReference type="EMBL" id="BSOH01000003">
    <property type="protein sequence ID" value="GLR16092.1"/>
    <property type="molecule type" value="Genomic_DNA"/>
</dbReference>
<dbReference type="Gene3D" id="1.10.1740.10">
    <property type="match status" value="1"/>
</dbReference>
<sequence length="138" mass="16216">MYFELKQDQEDLFQEILLQLWNSISKFKGQSKFSTWAYRVAINTALVYFKKENKQKEVIQSEPGLWYDSSQDDEVKIFYKAVKHLNKIEKALIIQYLDGLSGEEIAANLGISPGNVRVKTNRTKQKLQDIIKENKYEF</sequence>
<accession>A0AA37WDI4</accession>
<dbReference type="SUPFAM" id="SSF88659">
    <property type="entry name" value="Sigma3 and sigma4 domains of RNA polymerase sigma factors"/>
    <property type="match status" value="1"/>
</dbReference>
<dbReference type="InterPro" id="IPR013324">
    <property type="entry name" value="RNA_pol_sigma_r3/r4-like"/>
</dbReference>
<protein>
    <submittedName>
        <fullName evidence="7">DNA-directed RNA polymerase sigma-70 factor</fullName>
    </submittedName>
</protein>
<dbReference type="GO" id="GO:0016987">
    <property type="term" value="F:sigma factor activity"/>
    <property type="evidence" value="ECO:0007669"/>
    <property type="project" value="UniProtKB-KW"/>
</dbReference>
<dbReference type="NCBIfam" id="TIGR02937">
    <property type="entry name" value="sigma70-ECF"/>
    <property type="match status" value="1"/>
</dbReference>
<reference evidence="7" key="2">
    <citation type="submission" date="2023-01" db="EMBL/GenBank/DDBJ databases">
        <title>Draft genome sequence of Portibacter lacus strain NBRC 108769.</title>
        <authorList>
            <person name="Sun Q."/>
            <person name="Mori K."/>
        </authorList>
    </citation>
    <scope>NUCLEOTIDE SEQUENCE</scope>
    <source>
        <strain evidence="7">NBRC 108769</strain>
    </source>
</reference>
<keyword evidence="8" id="KW-1185">Reference proteome</keyword>
<gene>
    <name evidence="7" type="ORF">GCM10007940_07070</name>
</gene>
<dbReference type="PANTHER" id="PTHR43133:SF45">
    <property type="entry name" value="RNA POLYMERASE ECF-TYPE SIGMA FACTOR"/>
    <property type="match status" value="1"/>
</dbReference>
<feature type="domain" description="RNA polymerase sigma factor 70 region 4 type 2" evidence="6">
    <location>
        <begin position="78"/>
        <end position="127"/>
    </location>
</feature>
<dbReference type="PANTHER" id="PTHR43133">
    <property type="entry name" value="RNA POLYMERASE ECF-TYPE SIGMA FACTO"/>
    <property type="match status" value="1"/>
</dbReference>
<keyword evidence="2" id="KW-0805">Transcription regulation</keyword>
<reference evidence="7" key="1">
    <citation type="journal article" date="2014" name="Int. J. Syst. Evol. Microbiol.">
        <title>Complete genome sequence of Corynebacterium casei LMG S-19264T (=DSM 44701T), isolated from a smear-ripened cheese.</title>
        <authorList>
            <consortium name="US DOE Joint Genome Institute (JGI-PGF)"/>
            <person name="Walter F."/>
            <person name="Albersmeier A."/>
            <person name="Kalinowski J."/>
            <person name="Ruckert C."/>
        </authorList>
    </citation>
    <scope>NUCLEOTIDE SEQUENCE</scope>
    <source>
        <strain evidence="7">NBRC 108769</strain>
    </source>
</reference>
<keyword evidence="7" id="KW-0240">DNA-directed RNA polymerase</keyword>
<dbReference type="InterPro" id="IPR007627">
    <property type="entry name" value="RNA_pol_sigma70_r2"/>
</dbReference>
<evidence type="ECO:0000256" key="4">
    <source>
        <dbReference type="ARBA" id="ARBA00023163"/>
    </source>
</evidence>
<proteinExistence type="inferred from homology"/>
<dbReference type="InterPro" id="IPR014284">
    <property type="entry name" value="RNA_pol_sigma-70_dom"/>
</dbReference>
<evidence type="ECO:0000313" key="8">
    <source>
        <dbReference type="Proteomes" id="UP001156666"/>
    </source>
</evidence>
<comment type="similarity">
    <text evidence="1">Belongs to the sigma-70 factor family. ECF subfamily.</text>
</comment>
<evidence type="ECO:0000256" key="2">
    <source>
        <dbReference type="ARBA" id="ARBA00023015"/>
    </source>
</evidence>
<dbReference type="Proteomes" id="UP001156666">
    <property type="component" value="Unassembled WGS sequence"/>
</dbReference>
<dbReference type="GO" id="GO:0000428">
    <property type="term" value="C:DNA-directed RNA polymerase complex"/>
    <property type="evidence" value="ECO:0007669"/>
    <property type="project" value="UniProtKB-KW"/>
</dbReference>
<dbReference type="InterPro" id="IPR013325">
    <property type="entry name" value="RNA_pol_sigma_r2"/>
</dbReference>
<dbReference type="AlphaFoldDB" id="A0AA37WDI4"/>
<dbReference type="GO" id="GO:0006352">
    <property type="term" value="P:DNA-templated transcription initiation"/>
    <property type="evidence" value="ECO:0007669"/>
    <property type="project" value="InterPro"/>
</dbReference>
<evidence type="ECO:0000256" key="3">
    <source>
        <dbReference type="ARBA" id="ARBA00023082"/>
    </source>
</evidence>
<comment type="caution">
    <text evidence="7">The sequence shown here is derived from an EMBL/GenBank/DDBJ whole genome shotgun (WGS) entry which is preliminary data.</text>
</comment>
<dbReference type="Pfam" id="PF04542">
    <property type="entry name" value="Sigma70_r2"/>
    <property type="match status" value="1"/>
</dbReference>
<organism evidence="7 8">
    <name type="scientific">Portibacter lacus</name>
    <dbReference type="NCBI Taxonomy" id="1099794"/>
    <lineage>
        <taxon>Bacteria</taxon>
        <taxon>Pseudomonadati</taxon>
        <taxon>Bacteroidota</taxon>
        <taxon>Saprospiria</taxon>
        <taxon>Saprospirales</taxon>
        <taxon>Haliscomenobacteraceae</taxon>
        <taxon>Portibacter</taxon>
    </lineage>
</organism>
<dbReference type="InterPro" id="IPR013249">
    <property type="entry name" value="RNA_pol_sigma70_r4_t2"/>
</dbReference>
<keyword evidence="3" id="KW-0731">Sigma factor</keyword>
<keyword evidence="4" id="KW-0804">Transcription</keyword>
<dbReference type="GO" id="GO:0003677">
    <property type="term" value="F:DNA binding"/>
    <property type="evidence" value="ECO:0007669"/>
    <property type="project" value="InterPro"/>
</dbReference>
<evidence type="ECO:0000259" key="6">
    <source>
        <dbReference type="Pfam" id="PF08281"/>
    </source>
</evidence>
<dbReference type="InterPro" id="IPR039425">
    <property type="entry name" value="RNA_pol_sigma-70-like"/>
</dbReference>
<feature type="domain" description="RNA polymerase sigma-70 region 2" evidence="5">
    <location>
        <begin position="7"/>
        <end position="54"/>
    </location>
</feature>